<dbReference type="Proteomes" id="UP000008229">
    <property type="component" value="Chromosome"/>
</dbReference>
<evidence type="ECO:0000313" key="2">
    <source>
        <dbReference type="Proteomes" id="UP000008229"/>
    </source>
</evidence>
<dbReference type="eggNOG" id="ENOG503399S">
    <property type="taxonomic scope" value="Bacteria"/>
</dbReference>
<dbReference type="RefSeq" id="WP_012933762.1">
    <property type="nucleotide sequence ID" value="NC_013739.1"/>
</dbReference>
<dbReference type="EMBL" id="CP001854">
    <property type="protein sequence ID" value="ADB50711.1"/>
    <property type="molecule type" value="Genomic_DNA"/>
</dbReference>
<name>D3F6E4_CONWI</name>
<dbReference type="STRING" id="469383.Cwoe_2286"/>
<dbReference type="HOGENOM" id="CLU_1884554_0_0_11"/>
<dbReference type="SUPFAM" id="SSF54909">
    <property type="entry name" value="Dimeric alpha+beta barrel"/>
    <property type="match status" value="1"/>
</dbReference>
<keyword evidence="2" id="KW-1185">Reference proteome</keyword>
<gene>
    <name evidence="1" type="ordered locus">Cwoe_2286</name>
</gene>
<reference evidence="2" key="2">
    <citation type="submission" date="2010-01" db="EMBL/GenBank/DDBJ databases">
        <title>The complete genome of Conexibacter woesei DSM 14684.</title>
        <authorList>
            <consortium name="US DOE Joint Genome Institute (JGI-PGF)"/>
            <person name="Lucas S."/>
            <person name="Copeland A."/>
            <person name="Lapidus A."/>
            <person name="Glavina del Rio T."/>
            <person name="Dalin E."/>
            <person name="Tice H."/>
            <person name="Bruce D."/>
            <person name="Goodwin L."/>
            <person name="Pitluck S."/>
            <person name="Kyrpides N."/>
            <person name="Mavromatis K."/>
            <person name="Ivanova N."/>
            <person name="Mikhailova N."/>
            <person name="Chertkov O."/>
            <person name="Brettin T."/>
            <person name="Detter J.C."/>
            <person name="Han C."/>
            <person name="Larimer F."/>
            <person name="Land M."/>
            <person name="Hauser L."/>
            <person name="Markowitz V."/>
            <person name="Cheng J.-F."/>
            <person name="Hugenholtz P."/>
            <person name="Woyke T."/>
            <person name="Wu D."/>
            <person name="Pukall R."/>
            <person name="Steenblock K."/>
            <person name="Schneider S."/>
            <person name="Klenk H.-P."/>
            <person name="Eisen J.A."/>
        </authorList>
    </citation>
    <scope>NUCLEOTIDE SEQUENCE [LARGE SCALE GENOMIC DNA]</scope>
    <source>
        <strain evidence="2">DSM 14684 / CIP 108061 / JCM 11494 / NBRC 100937 / ID131577</strain>
    </source>
</reference>
<dbReference type="KEGG" id="cwo:Cwoe_2286"/>
<protein>
    <recommendedName>
        <fullName evidence="3">ABM domain-containing protein</fullName>
    </recommendedName>
</protein>
<dbReference type="InterPro" id="IPR011008">
    <property type="entry name" value="Dimeric_a/b-barrel"/>
</dbReference>
<accession>D3F6E4</accession>
<dbReference type="AlphaFoldDB" id="D3F6E4"/>
<dbReference type="OrthoDB" id="4550602at2"/>
<reference evidence="1 2" key="1">
    <citation type="journal article" date="2010" name="Stand. Genomic Sci.">
        <title>Complete genome sequence of Conexibacter woesei type strain (ID131577).</title>
        <authorList>
            <person name="Pukall R."/>
            <person name="Lapidus A."/>
            <person name="Glavina Del Rio T."/>
            <person name="Copeland A."/>
            <person name="Tice H."/>
            <person name="Cheng J.-F."/>
            <person name="Lucas S."/>
            <person name="Chen F."/>
            <person name="Nolan M."/>
            <person name="Bruce D."/>
            <person name="Goodwin L."/>
            <person name="Pitluck S."/>
            <person name="Mavromatis K."/>
            <person name="Ivanova N."/>
            <person name="Ovchinnikova G."/>
            <person name="Pati A."/>
            <person name="Chen A."/>
            <person name="Palaniappan K."/>
            <person name="Land M."/>
            <person name="Hauser L."/>
            <person name="Chang Y.-J."/>
            <person name="Jeffries C.D."/>
            <person name="Chain P."/>
            <person name="Meincke L."/>
            <person name="Sims D."/>
            <person name="Brettin T."/>
            <person name="Detter J.C."/>
            <person name="Rohde M."/>
            <person name="Goeker M."/>
            <person name="Bristow J."/>
            <person name="Eisen J.A."/>
            <person name="Markowitz V."/>
            <person name="Kyrpides N.C."/>
            <person name="Klenk H.-P."/>
            <person name="Hugenholtz P."/>
        </authorList>
    </citation>
    <scope>NUCLEOTIDE SEQUENCE [LARGE SCALE GENOMIC DNA]</scope>
    <source>
        <strain evidence="2">DSM 14684 / CIP 108061 / JCM 11494 / NBRC 100937 / ID131577</strain>
    </source>
</reference>
<proteinExistence type="predicted"/>
<evidence type="ECO:0000313" key="1">
    <source>
        <dbReference type="EMBL" id="ADB50711.1"/>
    </source>
</evidence>
<sequence>MTPGPVPRGDGPVIVSFTEFTARRLCDLPAIVRDGTALSRGWWAMPGAIGVILYVDPAKRRGGSLSVWESEDDLRRFVTLPRHLAIMRAYRNRVTVRSATWQMAPYRTRDAWAQGKARLADGRGSSRIGVAERHQSRTT</sequence>
<organism evidence="1 2">
    <name type="scientific">Conexibacter woesei (strain DSM 14684 / CCUG 47730 / CIP 108061 / JCM 11494 / NBRC 100937 / ID131577)</name>
    <dbReference type="NCBI Taxonomy" id="469383"/>
    <lineage>
        <taxon>Bacteria</taxon>
        <taxon>Bacillati</taxon>
        <taxon>Actinomycetota</taxon>
        <taxon>Thermoleophilia</taxon>
        <taxon>Solirubrobacterales</taxon>
        <taxon>Conexibacteraceae</taxon>
        <taxon>Conexibacter</taxon>
    </lineage>
</organism>
<evidence type="ECO:0008006" key="3">
    <source>
        <dbReference type="Google" id="ProtNLM"/>
    </source>
</evidence>